<protein>
    <submittedName>
        <fullName evidence="2">Uncharacterized protein</fullName>
    </submittedName>
</protein>
<keyword evidence="1" id="KW-0472">Membrane</keyword>
<sequence>MICLNGRETQDVLYSALLPVAKKDIVTARVLVAVGLQLLQMVIAVPFAVLRQRLIPMGNQVGMDANIALFGISLLLLGVFNWVFFTKYYRNVQKVGMPFNIACAVYFVLLCVAETAAHVVPFVRDKLDTPDPQFLAEKLMVLAVGAALYALLTLGACRRAQSLFKKQDL</sequence>
<keyword evidence="1" id="KW-0812">Transmembrane</keyword>
<accession>A0A645FXT7</accession>
<feature type="transmembrane region" description="Helical" evidence="1">
    <location>
        <begin position="65"/>
        <end position="85"/>
    </location>
</feature>
<evidence type="ECO:0000313" key="2">
    <source>
        <dbReference type="EMBL" id="MPN19371.1"/>
    </source>
</evidence>
<proteinExistence type="predicted"/>
<dbReference type="EMBL" id="VSSQ01066918">
    <property type="protein sequence ID" value="MPN19371.1"/>
    <property type="molecule type" value="Genomic_DNA"/>
</dbReference>
<name>A0A645FXT7_9ZZZZ</name>
<feature type="transmembrane region" description="Helical" evidence="1">
    <location>
        <begin position="139"/>
        <end position="157"/>
    </location>
</feature>
<keyword evidence="1" id="KW-1133">Transmembrane helix</keyword>
<reference evidence="2" key="1">
    <citation type="submission" date="2019-08" db="EMBL/GenBank/DDBJ databases">
        <authorList>
            <person name="Kucharzyk K."/>
            <person name="Murdoch R.W."/>
            <person name="Higgins S."/>
            <person name="Loffler F."/>
        </authorList>
    </citation>
    <scope>NUCLEOTIDE SEQUENCE</scope>
</reference>
<dbReference type="AlphaFoldDB" id="A0A645FXT7"/>
<gene>
    <name evidence="2" type="ORF">SDC9_166740</name>
</gene>
<organism evidence="2">
    <name type="scientific">bioreactor metagenome</name>
    <dbReference type="NCBI Taxonomy" id="1076179"/>
    <lineage>
        <taxon>unclassified sequences</taxon>
        <taxon>metagenomes</taxon>
        <taxon>ecological metagenomes</taxon>
    </lineage>
</organism>
<feature type="transmembrane region" description="Helical" evidence="1">
    <location>
        <begin position="30"/>
        <end position="50"/>
    </location>
</feature>
<feature type="transmembrane region" description="Helical" evidence="1">
    <location>
        <begin position="97"/>
        <end position="119"/>
    </location>
</feature>
<comment type="caution">
    <text evidence="2">The sequence shown here is derived from an EMBL/GenBank/DDBJ whole genome shotgun (WGS) entry which is preliminary data.</text>
</comment>
<evidence type="ECO:0000256" key="1">
    <source>
        <dbReference type="SAM" id="Phobius"/>
    </source>
</evidence>